<evidence type="ECO:0000313" key="1">
    <source>
        <dbReference type="EMBL" id="SDM51359.1"/>
    </source>
</evidence>
<dbReference type="AlphaFoldDB" id="A0A1G9TUE9"/>
<sequence>MHRDALRIYLNDHLAGATSGAELARRIARAHGSSPRAAELRRLAEDIAEDRSTLLDVMGTLGIAPHRYKVCAGWAAEKAARLKPNGRVLRRAGLSTIVELETLRMGIQGKYMLWRALTPVARETGGLGTARLDELVGRAKSQMAVVEDLHLTAADTVLRRGGA</sequence>
<organism evidence="1 2">
    <name type="scientific">Streptomyces wuyuanensis</name>
    <dbReference type="NCBI Taxonomy" id="1196353"/>
    <lineage>
        <taxon>Bacteria</taxon>
        <taxon>Bacillati</taxon>
        <taxon>Actinomycetota</taxon>
        <taxon>Actinomycetes</taxon>
        <taxon>Kitasatosporales</taxon>
        <taxon>Streptomycetaceae</taxon>
        <taxon>Streptomyces</taxon>
    </lineage>
</organism>
<dbReference type="OrthoDB" id="5504890at2"/>
<reference evidence="2" key="1">
    <citation type="submission" date="2016-10" db="EMBL/GenBank/DDBJ databases">
        <authorList>
            <person name="Varghese N."/>
            <person name="Submissions S."/>
        </authorList>
    </citation>
    <scope>NUCLEOTIDE SEQUENCE [LARGE SCALE GENOMIC DNA]</scope>
    <source>
        <strain evidence="2">CGMCC 4.7042</strain>
    </source>
</reference>
<keyword evidence="2" id="KW-1185">Reference proteome</keyword>
<proteinExistence type="predicted"/>
<dbReference type="EMBL" id="FNHI01000009">
    <property type="protein sequence ID" value="SDM51359.1"/>
    <property type="molecule type" value="Genomic_DNA"/>
</dbReference>
<dbReference type="Proteomes" id="UP000199063">
    <property type="component" value="Unassembled WGS sequence"/>
</dbReference>
<dbReference type="RefSeq" id="WP_093654993.1">
    <property type="nucleotide sequence ID" value="NZ_FNHI01000009.1"/>
</dbReference>
<protein>
    <submittedName>
        <fullName evidence="1">Uncharacterized protein</fullName>
    </submittedName>
</protein>
<dbReference type="STRING" id="1196353.SAMN05444921_109120"/>
<accession>A0A1G9TUE9</accession>
<name>A0A1G9TUE9_9ACTN</name>
<dbReference type="GeneID" id="40830356"/>
<evidence type="ECO:0000313" key="2">
    <source>
        <dbReference type="Proteomes" id="UP000199063"/>
    </source>
</evidence>
<gene>
    <name evidence="1" type="ORF">SAMN05444921_109120</name>
</gene>